<keyword evidence="2" id="KW-0732">Signal</keyword>
<dbReference type="EMBL" id="JADBJN010000004">
    <property type="protein sequence ID" value="KAG5667926.1"/>
    <property type="molecule type" value="Genomic_DNA"/>
</dbReference>
<dbReference type="AlphaFoldDB" id="A0A9J6BEH4"/>
<name>A0A9J6BEH4_POLVA</name>
<feature type="coiled-coil region" evidence="1">
    <location>
        <begin position="64"/>
        <end position="105"/>
    </location>
</feature>
<comment type="caution">
    <text evidence="3">The sequence shown here is derived from an EMBL/GenBank/DDBJ whole genome shotgun (WGS) entry which is preliminary data.</text>
</comment>
<keyword evidence="1" id="KW-0175">Coiled coil</keyword>
<reference evidence="3" key="1">
    <citation type="submission" date="2021-03" db="EMBL/GenBank/DDBJ databases">
        <title>Chromosome level genome of the anhydrobiotic midge Polypedilum vanderplanki.</title>
        <authorList>
            <person name="Yoshida Y."/>
            <person name="Kikawada T."/>
            <person name="Gusev O."/>
        </authorList>
    </citation>
    <scope>NUCLEOTIDE SEQUENCE</scope>
    <source>
        <strain evidence="3">NIAS01</strain>
        <tissue evidence="3">Whole body or cell culture</tissue>
    </source>
</reference>
<gene>
    <name evidence="3" type="ORF">PVAND_015891</name>
</gene>
<evidence type="ECO:0000313" key="3">
    <source>
        <dbReference type="EMBL" id="KAG5667926.1"/>
    </source>
</evidence>
<accession>A0A9J6BEH4</accession>
<dbReference type="Proteomes" id="UP001107558">
    <property type="component" value="Chromosome 4"/>
</dbReference>
<feature type="chain" id="PRO_5039908308" evidence="2">
    <location>
        <begin position="23"/>
        <end position="155"/>
    </location>
</feature>
<evidence type="ECO:0000256" key="2">
    <source>
        <dbReference type="SAM" id="SignalP"/>
    </source>
</evidence>
<keyword evidence="4" id="KW-1185">Reference proteome</keyword>
<sequence length="155" mass="18302">MAFKFIIKLFFFVTIFITSISAYSLYQYQNDLPSNIEDDEAEEEFDSVLVVKTENLDAEKNNQQNFILKSLNELQKKISNLEENEAKLKNELKVTKNELKKKNQENHKIAIFNEEKENQITEHNYKSDLEGFWSIICKVSKGLLYKFLNFFGVRL</sequence>
<proteinExistence type="predicted"/>
<evidence type="ECO:0000256" key="1">
    <source>
        <dbReference type="SAM" id="Coils"/>
    </source>
</evidence>
<organism evidence="3 4">
    <name type="scientific">Polypedilum vanderplanki</name>
    <name type="common">Sleeping chironomid midge</name>
    <dbReference type="NCBI Taxonomy" id="319348"/>
    <lineage>
        <taxon>Eukaryota</taxon>
        <taxon>Metazoa</taxon>
        <taxon>Ecdysozoa</taxon>
        <taxon>Arthropoda</taxon>
        <taxon>Hexapoda</taxon>
        <taxon>Insecta</taxon>
        <taxon>Pterygota</taxon>
        <taxon>Neoptera</taxon>
        <taxon>Endopterygota</taxon>
        <taxon>Diptera</taxon>
        <taxon>Nematocera</taxon>
        <taxon>Chironomoidea</taxon>
        <taxon>Chironomidae</taxon>
        <taxon>Chironominae</taxon>
        <taxon>Polypedilum</taxon>
        <taxon>Polypedilum</taxon>
    </lineage>
</organism>
<protein>
    <submittedName>
        <fullName evidence="3">Uncharacterized protein</fullName>
    </submittedName>
</protein>
<evidence type="ECO:0000313" key="4">
    <source>
        <dbReference type="Proteomes" id="UP001107558"/>
    </source>
</evidence>
<feature type="signal peptide" evidence="2">
    <location>
        <begin position="1"/>
        <end position="22"/>
    </location>
</feature>